<evidence type="ECO:0000313" key="2">
    <source>
        <dbReference type="Proteomes" id="UP001732700"/>
    </source>
</evidence>
<protein>
    <submittedName>
        <fullName evidence="1">Uncharacterized protein</fullName>
    </submittedName>
</protein>
<name>A0ACD5VZQ7_AVESA</name>
<accession>A0ACD5VZQ7</accession>
<reference evidence="1" key="2">
    <citation type="submission" date="2025-09" db="UniProtKB">
        <authorList>
            <consortium name="EnsemblPlants"/>
        </authorList>
    </citation>
    <scope>IDENTIFICATION</scope>
</reference>
<keyword evidence="2" id="KW-1185">Reference proteome</keyword>
<organism evidence="1 2">
    <name type="scientific">Avena sativa</name>
    <name type="common">Oat</name>
    <dbReference type="NCBI Taxonomy" id="4498"/>
    <lineage>
        <taxon>Eukaryota</taxon>
        <taxon>Viridiplantae</taxon>
        <taxon>Streptophyta</taxon>
        <taxon>Embryophyta</taxon>
        <taxon>Tracheophyta</taxon>
        <taxon>Spermatophyta</taxon>
        <taxon>Magnoliopsida</taxon>
        <taxon>Liliopsida</taxon>
        <taxon>Poales</taxon>
        <taxon>Poaceae</taxon>
        <taxon>BOP clade</taxon>
        <taxon>Pooideae</taxon>
        <taxon>Poodae</taxon>
        <taxon>Poeae</taxon>
        <taxon>Poeae Chloroplast Group 1 (Aveneae type)</taxon>
        <taxon>Aveninae</taxon>
        <taxon>Avena</taxon>
    </lineage>
</organism>
<evidence type="ECO:0000313" key="1">
    <source>
        <dbReference type="EnsemblPlants" id="AVESA.00010b.r2.3DG0545280.1.CDS"/>
    </source>
</evidence>
<sequence>MQQPQSATTAVARPILTAPSRLPPSHPPNLPRGCCIYKRAQPQATQNHSDRTKRTRRSKPKHPHRTAASNHTHTHTHILLKRMAIAAVSGQWTRLRTLGQGASGAVVSLAADGASGELFAVKSVTAADAALLRREQAILAGLSSPDVVRCIGGDDDGGSYHLFLEYAPGGSLADEVSRNGGRLEERAVRAYAADVLRGLAYVHGQSLVHGDVKARNVVIGADGRAKIADFGCARTIDSLRPIGGTPAFMAPEVARGEEQGPAADVWALGCTVIEMATGRAPWSDVDNVLAAVHRIGYTDAVPEVPAWLSAEAKDFLALCFARNARDRCTAAELLEHPFVALQDGDAKSTWVSPKSTLDAAFWDESEESDEEEEELEISESASERIKALSCAVSSLPDWESDEGWIDVLVGEQNDEARDSPATKEPAADVASRAPSKVSGPAAVPAEEIAVVGSLSSDQQLDAEDEPFGGSDIVAAADPSADRQNKLCLNSDRELFSFQIVVPCNNGMNAIEKFRFPQTLLCRSDNSSSISTLFWTRSDNFLLDAEFQCVFGENSTSASTLPSNHKRYP</sequence>
<reference evidence="1" key="1">
    <citation type="submission" date="2021-05" db="EMBL/GenBank/DDBJ databases">
        <authorList>
            <person name="Scholz U."/>
            <person name="Mascher M."/>
            <person name="Fiebig A."/>
        </authorList>
    </citation>
    <scope>NUCLEOTIDE SEQUENCE [LARGE SCALE GENOMIC DNA]</scope>
</reference>
<dbReference type="EnsemblPlants" id="AVESA.00010b.r2.3DG0545280.1">
    <property type="protein sequence ID" value="AVESA.00010b.r2.3DG0545280.1.CDS"/>
    <property type="gene ID" value="AVESA.00010b.r2.3DG0545280"/>
</dbReference>
<dbReference type="Proteomes" id="UP001732700">
    <property type="component" value="Chromosome 3D"/>
</dbReference>
<proteinExistence type="predicted"/>